<dbReference type="Proteomes" id="UP000757435">
    <property type="component" value="Unassembled WGS sequence"/>
</dbReference>
<feature type="region of interest" description="Disordered" evidence="1">
    <location>
        <begin position="1"/>
        <end position="88"/>
    </location>
</feature>
<dbReference type="EMBL" id="JAHHHD010000028">
    <property type="protein sequence ID" value="MBW4661009.1"/>
    <property type="molecule type" value="Genomic_DNA"/>
</dbReference>
<accession>A0A951UPN5</accession>
<feature type="compositionally biased region" description="Basic and acidic residues" evidence="1">
    <location>
        <begin position="55"/>
        <end position="65"/>
    </location>
</feature>
<name>A0A951UPN5_9CYAN</name>
<evidence type="ECO:0000313" key="2">
    <source>
        <dbReference type="EMBL" id="MBW4661009.1"/>
    </source>
</evidence>
<feature type="compositionally biased region" description="Polar residues" evidence="1">
    <location>
        <begin position="11"/>
        <end position="27"/>
    </location>
</feature>
<organism evidence="2 3">
    <name type="scientific">Drouetiella hepatica Uher 2000/2452</name>
    <dbReference type="NCBI Taxonomy" id="904376"/>
    <lineage>
        <taxon>Bacteria</taxon>
        <taxon>Bacillati</taxon>
        <taxon>Cyanobacteriota</taxon>
        <taxon>Cyanophyceae</taxon>
        <taxon>Oculatellales</taxon>
        <taxon>Oculatellaceae</taxon>
        <taxon>Drouetiella</taxon>
    </lineage>
</organism>
<sequence length="88" mass="9613">MPTGTGAAPSHLTTGHPSSTSGESMEGSNERQRSNPKNPLLLQMPQAHPPLEASADSRREKALHDRRLHPVHQLHSDFTLTGRGTWKS</sequence>
<protein>
    <submittedName>
        <fullName evidence="2">Uncharacterized protein</fullName>
    </submittedName>
</protein>
<evidence type="ECO:0000313" key="3">
    <source>
        <dbReference type="Proteomes" id="UP000757435"/>
    </source>
</evidence>
<reference evidence="2" key="1">
    <citation type="submission" date="2021-05" db="EMBL/GenBank/DDBJ databases">
        <authorList>
            <person name="Pietrasiak N."/>
            <person name="Ward R."/>
            <person name="Stajich J.E."/>
            <person name="Kurbessoian T."/>
        </authorList>
    </citation>
    <scope>NUCLEOTIDE SEQUENCE</scope>
    <source>
        <strain evidence="2">UHER 2000/2452</strain>
    </source>
</reference>
<evidence type="ECO:0000256" key="1">
    <source>
        <dbReference type="SAM" id="MobiDB-lite"/>
    </source>
</evidence>
<comment type="caution">
    <text evidence="2">The sequence shown here is derived from an EMBL/GenBank/DDBJ whole genome shotgun (WGS) entry which is preliminary data.</text>
</comment>
<gene>
    <name evidence="2" type="ORF">KME15_20220</name>
</gene>
<reference evidence="2" key="2">
    <citation type="journal article" date="2022" name="Microbiol. Resour. Announc.">
        <title>Metagenome Sequencing to Explore Phylogenomics of Terrestrial Cyanobacteria.</title>
        <authorList>
            <person name="Ward R.D."/>
            <person name="Stajich J.E."/>
            <person name="Johansen J.R."/>
            <person name="Huntemann M."/>
            <person name="Clum A."/>
            <person name="Foster B."/>
            <person name="Foster B."/>
            <person name="Roux S."/>
            <person name="Palaniappan K."/>
            <person name="Varghese N."/>
            <person name="Mukherjee S."/>
            <person name="Reddy T.B.K."/>
            <person name="Daum C."/>
            <person name="Copeland A."/>
            <person name="Chen I.A."/>
            <person name="Ivanova N.N."/>
            <person name="Kyrpides N.C."/>
            <person name="Shapiro N."/>
            <person name="Eloe-Fadrosh E.A."/>
            <person name="Pietrasiak N."/>
        </authorList>
    </citation>
    <scope>NUCLEOTIDE SEQUENCE</scope>
    <source>
        <strain evidence="2">UHER 2000/2452</strain>
    </source>
</reference>
<dbReference type="AlphaFoldDB" id="A0A951UPN5"/>
<proteinExistence type="predicted"/>